<gene>
    <name evidence="2" type="ordered locus">MTR_4g035700</name>
</gene>
<accession>A0A072UHY1</accession>
<reference evidence="3" key="3">
    <citation type="submission" date="2015-04" db="UniProtKB">
        <authorList>
            <consortium name="EnsemblPlants"/>
        </authorList>
    </citation>
    <scope>IDENTIFICATION</scope>
    <source>
        <strain evidence="3">cv. Jemalong A17</strain>
    </source>
</reference>
<dbReference type="HOGENOM" id="CLU_1512781_0_0_1"/>
<feature type="compositionally biased region" description="Basic and acidic residues" evidence="1">
    <location>
        <begin position="110"/>
        <end position="121"/>
    </location>
</feature>
<reference evidence="2 4" key="2">
    <citation type="journal article" date="2014" name="BMC Genomics">
        <title>An improved genome release (version Mt4.0) for the model legume Medicago truncatula.</title>
        <authorList>
            <person name="Tang H."/>
            <person name="Krishnakumar V."/>
            <person name="Bidwell S."/>
            <person name="Rosen B."/>
            <person name="Chan A."/>
            <person name="Zhou S."/>
            <person name="Gentzbittel L."/>
            <person name="Childs K.L."/>
            <person name="Yandell M."/>
            <person name="Gundlach H."/>
            <person name="Mayer K.F."/>
            <person name="Schwartz D.C."/>
            <person name="Town C.D."/>
        </authorList>
    </citation>
    <scope>GENOME REANNOTATION</scope>
    <source>
        <strain evidence="2">A17</strain>
        <strain evidence="3 4">cv. Jemalong A17</strain>
    </source>
</reference>
<feature type="compositionally biased region" description="Basic and acidic residues" evidence="1">
    <location>
        <begin position="129"/>
        <end position="148"/>
    </location>
</feature>
<sequence length="178" mass="20353">MARRNDQAIPNAMTAVAQALNNALQGQQNQQGGADEFCLNRFMRNYLQGFCPYINAAYARVSKCLKFQNGLRPEIKRFIGYQQIHQFSLLATTCRIYEDDNKARTSHYKAVGEKRGRDQSRGKPYNIPAERERQKFQQEDVGGKETRGGDTRAPLRCFNCGIACHRPAECKSAKFKYF</sequence>
<evidence type="ECO:0000313" key="4">
    <source>
        <dbReference type="Proteomes" id="UP000002051"/>
    </source>
</evidence>
<dbReference type="AlphaFoldDB" id="A0A072UHY1"/>
<protein>
    <submittedName>
        <fullName evidence="2 3">Uncharacterized protein</fullName>
    </submittedName>
</protein>
<proteinExistence type="predicted"/>
<reference evidence="2 4" key="1">
    <citation type="journal article" date="2011" name="Nature">
        <title>The Medicago genome provides insight into the evolution of rhizobial symbioses.</title>
        <authorList>
            <person name="Young N.D."/>
            <person name="Debelle F."/>
            <person name="Oldroyd G.E."/>
            <person name="Geurts R."/>
            <person name="Cannon S.B."/>
            <person name="Udvardi M.K."/>
            <person name="Benedito V.A."/>
            <person name="Mayer K.F."/>
            <person name="Gouzy J."/>
            <person name="Schoof H."/>
            <person name="Van de Peer Y."/>
            <person name="Proost S."/>
            <person name="Cook D.R."/>
            <person name="Meyers B.C."/>
            <person name="Spannagl M."/>
            <person name="Cheung F."/>
            <person name="De Mita S."/>
            <person name="Krishnakumar V."/>
            <person name="Gundlach H."/>
            <person name="Zhou S."/>
            <person name="Mudge J."/>
            <person name="Bharti A.K."/>
            <person name="Murray J.D."/>
            <person name="Naoumkina M.A."/>
            <person name="Rosen B."/>
            <person name="Silverstein K.A."/>
            <person name="Tang H."/>
            <person name="Rombauts S."/>
            <person name="Zhao P.X."/>
            <person name="Zhou P."/>
            <person name="Barbe V."/>
            <person name="Bardou P."/>
            <person name="Bechner M."/>
            <person name="Bellec A."/>
            <person name="Berger A."/>
            <person name="Berges H."/>
            <person name="Bidwell S."/>
            <person name="Bisseling T."/>
            <person name="Choisne N."/>
            <person name="Couloux A."/>
            <person name="Denny R."/>
            <person name="Deshpande S."/>
            <person name="Dai X."/>
            <person name="Doyle J.J."/>
            <person name="Dudez A.M."/>
            <person name="Farmer A.D."/>
            <person name="Fouteau S."/>
            <person name="Franken C."/>
            <person name="Gibelin C."/>
            <person name="Gish J."/>
            <person name="Goldstein S."/>
            <person name="Gonzalez A.J."/>
            <person name="Green P.J."/>
            <person name="Hallab A."/>
            <person name="Hartog M."/>
            <person name="Hua A."/>
            <person name="Humphray S.J."/>
            <person name="Jeong D.H."/>
            <person name="Jing Y."/>
            <person name="Jocker A."/>
            <person name="Kenton S.M."/>
            <person name="Kim D.J."/>
            <person name="Klee K."/>
            <person name="Lai H."/>
            <person name="Lang C."/>
            <person name="Lin S."/>
            <person name="Macmil S.L."/>
            <person name="Magdelenat G."/>
            <person name="Matthews L."/>
            <person name="McCorrison J."/>
            <person name="Monaghan E.L."/>
            <person name="Mun J.H."/>
            <person name="Najar F.Z."/>
            <person name="Nicholson C."/>
            <person name="Noirot C."/>
            <person name="O'Bleness M."/>
            <person name="Paule C.R."/>
            <person name="Poulain J."/>
            <person name="Prion F."/>
            <person name="Qin B."/>
            <person name="Qu C."/>
            <person name="Retzel E.F."/>
            <person name="Riddle C."/>
            <person name="Sallet E."/>
            <person name="Samain S."/>
            <person name="Samson N."/>
            <person name="Sanders I."/>
            <person name="Saurat O."/>
            <person name="Scarpelli C."/>
            <person name="Schiex T."/>
            <person name="Segurens B."/>
            <person name="Severin A.J."/>
            <person name="Sherrier D.J."/>
            <person name="Shi R."/>
            <person name="Sims S."/>
            <person name="Singer S.R."/>
            <person name="Sinharoy S."/>
            <person name="Sterck L."/>
            <person name="Viollet A."/>
            <person name="Wang B.B."/>
            <person name="Wang K."/>
            <person name="Wang M."/>
            <person name="Wang X."/>
            <person name="Warfsmann J."/>
            <person name="Weissenbach J."/>
            <person name="White D.D."/>
            <person name="White J.D."/>
            <person name="Wiley G.B."/>
            <person name="Wincker P."/>
            <person name="Xing Y."/>
            <person name="Yang L."/>
            <person name="Yao Z."/>
            <person name="Ying F."/>
            <person name="Zhai J."/>
            <person name="Zhou L."/>
            <person name="Zuber A."/>
            <person name="Denarie J."/>
            <person name="Dixon R.A."/>
            <person name="May G.D."/>
            <person name="Schwartz D.C."/>
            <person name="Rogers J."/>
            <person name="Quetier F."/>
            <person name="Town C.D."/>
            <person name="Roe B.A."/>
        </authorList>
    </citation>
    <scope>NUCLEOTIDE SEQUENCE [LARGE SCALE GENOMIC DNA]</scope>
    <source>
        <strain evidence="2">A17</strain>
        <strain evidence="3 4">cv. Jemalong A17</strain>
    </source>
</reference>
<dbReference type="EMBL" id="CM001220">
    <property type="protein sequence ID" value="KEH29344.1"/>
    <property type="molecule type" value="Genomic_DNA"/>
</dbReference>
<evidence type="ECO:0000313" key="3">
    <source>
        <dbReference type="EnsemblPlants" id="KEH29344"/>
    </source>
</evidence>
<dbReference type="EnsemblPlants" id="KEH29344">
    <property type="protein sequence ID" value="KEH29344"/>
    <property type="gene ID" value="MTR_4g035700"/>
</dbReference>
<dbReference type="Proteomes" id="UP000002051">
    <property type="component" value="Chromosome 4"/>
</dbReference>
<organism evidence="2 4">
    <name type="scientific">Medicago truncatula</name>
    <name type="common">Barrel medic</name>
    <name type="synonym">Medicago tribuloides</name>
    <dbReference type="NCBI Taxonomy" id="3880"/>
    <lineage>
        <taxon>Eukaryota</taxon>
        <taxon>Viridiplantae</taxon>
        <taxon>Streptophyta</taxon>
        <taxon>Embryophyta</taxon>
        <taxon>Tracheophyta</taxon>
        <taxon>Spermatophyta</taxon>
        <taxon>Magnoliopsida</taxon>
        <taxon>eudicotyledons</taxon>
        <taxon>Gunneridae</taxon>
        <taxon>Pentapetalae</taxon>
        <taxon>rosids</taxon>
        <taxon>fabids</taxon>
        <taxon>Fabales</taxon>
        <taxon>Fabaceae</taxon>
        <taxon>Papilionoideae</taxon>
        <taxon>50 kb inversion clade</taxon>
        <taxon>NPAAA clade</taxon>
        <taxon>Hologalegina</taxon>
        <taxon>IRL clade</taxon>
        <taxon>Trifolieae</taxon>
        <taxon>Medicago</taxon>
    </lineage>
</organism>
<feature type="region of interest" description="Disordered" evidence="1">
    <location>
        <begin position="109"/>
        <end position="148"/>
    </location>
</feature>
<evidence type="ECO:0000256" key="1">
    <source>
        <dbReference type="SAM" id="MobiDB-lite"/>
    </source>
</evidence>
<evidence type="ECO:0000313" key="2">
    <source>
        <dbReference type="EMBL" id="KEH29344.1"/>
    </source>
</evidence>
<keyword evidence="4" id="KW-1185">Reference proteome</keyword>
<name>A0A072UHY1_MEDTR</name>